<dbReference type="InterPro" id="IPR013106">
    <property type="entry name" value="Ig_V-set"/>
</dbReference>
<name>A0A3B4B169_9GOBI</name>
<dbReference type="AlphaFoldDB" id="A0A3B4B169"/>
<evidence type="ECO:0000256" key="4">
    <source>
        <dbReference type="SAM" id="MobiDB-lite"/>
    </source>
</evidence>
<dbReference type="InterPro" id="IPR013783">
    <property type="entry name" value="Ig-like_fold"/>
</dbReference>
<dbReference type="Pfam" id="PF07686">
    <property type="entry name" value="V-set"/>
    <property type="match status" value="1"/>
</dbReference>
<dbReference type="InterPro" id="IPR036179">
    <property type="entry name" value="Ig-like_dom_sf"/>
</dbReference>
<proteinExistence type="predicted"/>
<feature type="domain" description="Immunoglobulin" evidence="5">
    <location>
        <begin position="35"/>
        <end position="133"/>
    </location>
</feature>
<accession>A0A3B4B169</accession>
<evidence type="ECO:0000256" key="2">
    <source>
        <dbReference type="ARBA" id="ARBA00022692"/>
    </source>
</evidence>
<keyword evidence="2" id="KW-0812">Transmembrane</keyword>
<dbReference type="GO" id="GO:0004888">
    <property type="term" value="F:transmembrane signaling receptor activity"/>
    <property type="evidence" value="ECO:0007669"/>
    <property type="project" value="TreeGrafter"/>
</dbReference>
<dbReference type="Gene3D" id="2.60.40.10">
    <property type="entry name" value="Immunoglobulins"/>
    <property type="match status" value="1"/>
</dbReference>
<feature type="region of interest" description="Disordered" evidence="4">
    <location>
        <begin position="168"/>
        <end position="204"/>
    </location>
</feature>
<protein>
    <recommendedName>
        <fullName evidence="5">Immunoglobulin domain-containing protein</fullName>
    </recommendedName>
</protein>
<dbReference type="PANTHER" id="PTHR11860">
    <property type="entry name" value="POLYMERIC-IMMUNOGLOBULIN RECEPTOR"/>
    <property type="match status" value="1"/>
</dbReference>
<keyword evidence="7" id="KW-1185">Reference proteome</keyword>
<evidence type="ECO:0000256" key="1">
    <source>
        <dbReference type="ARBA" id="ARBA00004370"/>
    </source>
</evidence>
<reference evidence="6" key="2">
    <citation type="submission" date="2025-09" db="UniProtKB">
        <authorList>
            <consortium name="Ensembl"/>
        </authorList>
    </citation>
    <scope>IDENTIFICATION</scope>
</reference>
<dbReference type="SMART" id="SM00409">
    <property type="entry name" value="IG"/>
    <property type="match status" value="1"/>
</dbReference>
<dbReference type="SUPFAM" id="SSF48726">
    <property type="entry name" value="Immunoglobulin"/>
    <property type="match status" value="1"/>
</dbReference>
<keyword evidence="3" id="KW-0472">Membrane</keyword>
<sequence length="222" mass="25180">MWVFKVNLDLTKFVTFLNCCIVLSEGLPGVVFGDIRAYTITEGQDIELKCQFQLSGSKKLFCKNDCDEKRNILVETKGDRAEKHRYSIQYDKKTNIVTVGIKNVQLSDSGQYQCKMERTLLPDGVNIFQIKVNKGRPLFKYLLHIHWFNMIYYILSLNKNNAILLPTHSPGPNPGPSPSPDPDCGTTIRPEHEQQSEVVHGSSQTGILKETTMNSFSLNHVM</sequence>
<dbReference type="Ensembl" id="ENSPMGT00000024226.1">
    <property type="protein sequence ID" value="ENSPMGP00000022745.1"/>
    <property type="gene ID" value="ENSPMGG00000018405.1"/>
</dbReference>
<dbReference type="GO" id="GO:0005886">
    <property type="term" value="C:plasma membrane"/>
    <property type="evidence" value="ECO:0007669"/>
    <property type="project" value="TreeGrafter"/>
</dbReference>
<dbReference type="InterPro" id="IPR003599">
    <property type="entry name" value="Ig_sub"/>
</dbReference>
<feature type="compositionally biased region" description="Pro residues" evidence="4">
    <location>
        <begin position="169"/>
        <end position="181"/>
    </location>
</feature>
<evidence type="ECO:0000256" key="3">
    <source>
        <dbReference type="ARBA" id="ARBA00023136"/>
    </source>
</evidence>
<comment type="subcellular location">
    <subcellularLocation>
        <location evidence="1">Membrane</location>
    </subcellularLocation>
</comment>
<reference evidence="6" key="1">
    <citation type="submission" date="2025-08" db="UniProtKB">
        <authorList>
            <consortium name="Ensembl"/>
        </authorList>
    </citation>
    <scope>IDENTIFICATION</scope>
</reference>
<evidence type="ECO:0000313" key="6">
    <source>
        <dbReference type="Ensembl" id="ENSPMGP00000022745.1"/>
    </source>
</evidence>
<evidence type="ECO:0000259" key="5">
    <source>
        <dbReference type="SMART" id="SM00409"/>
    </source>
</evidence>
<dbReference type="STRING" id="409849.ENSPMGP00000022745"/>
<dbReference type="PANTHER" id="PTHR11860:SF118">
    <property type="entry name" value="CMRF35-LIKE MOLECULE 3-RELATED"/>
    <property type="match status" value="1"/>
</dbReference>
<dbReference type="InterPro" id="IPR050671">
    <property type="entry name" value="CD300_family_receptors"/>
</dbReference>
<dbReference type="Proteomes" id="UP000261520">
    <property type="component" value="Unplaced"/>
</dbReference>
<evidence type="ECO:0000313" key="7">
    <source>
        <dbReference type="Proteomes" id="UP000261520"/>
    </source>
</evidence>
<organism evidence="6 7">
    <name type="scientific">Periophthalmus magnuspinnatus</name>
    <dbReference type="NCBI Taxonomy" id="409849"/>
    <lineage>
        <taxon>Eukaryota</taxon>
        <taxon>Metazoa</taxon>
        <taxon>Chordata</taxon>
        <taxon>Craniata</taxon>
        <taxon>Vertebrata</taxon>
        <taxon>Euteleostomi</taxon>
        <taxon>Actinopterygii</taxon>
        <taxon>Neopterygii</taxon>
        <taxon>Teleostei</taxon>
        <taxon>Neoteleostei</taxon>
        <taxon>Acanthomorphata</taxon>
        <taxon>Gobiaria</taxon>
        <taxon>Gobiiformes</taxon>
        <taxon>Gobioidei</taxon>
        <taxon>Gobiidae</taxon>
        <taxon>Oxudercinae</taxon>
        <taxon>Periophthalmus</taxon>
    </lineage>
</organism>